<feature type="domain" description="HTH iclR-type" evidence="6">
    <location>
        <begin position="7"/>
        <end position="69"/>
    </location>
</feature>
<sequence>MKPGEGTAALEKALDVLQAVGAMPSGVSQAQLAAQVPLPRTTLYRILATLVERGMIRRDPTRKVYRLGFNYLEMVRNAYLEPDLVAAASEELRALRDLTGETSYLAVLDGNQVLSLERCDGAHTQRSAASLGQGKPVYCTGQGKAILSALSATARDEILKGVALEPLTPLTITDRRRLLAELQITRARGYALDDEEIRLGVRCVAAPIIDKQGVVRGALSVAGPAYRLTLERLTLLGPELAEAARRVGEQLRPETTQRPSGALNVLPAPWSFHGAFPRWHAASGLLYWADTLAPAIHCWDGRTSRLLTRLDMPVRAMELHRDGLLVAQAGAWSLVDWEGNEHPMQDVLGSRLLALAGHPSGTLWACARTASGCLIGEMSNEGELRHGWALSEQVSGFRWDASGSAVYAIAPETGAILRLQPGSTAVRRLASLPRGGGSLSGLALDAQGGVWTTQRDGWSLARFDAEGNLERMIGLPVPCPTDLCFGGEGMRTLFITSARQELKLEVLGSAPDSGGVLQVETEVGGQVVGGINRFP</sequence>
<dbReference type="EMBL" id="LUCV01000049">
    <property type="protein sequence ID" value="OAI84990.1"/>
    <property type="molecule type" value="Genomic_DNA"/>
</dbReference>
<dbReference type="InterPro" id="IPR014757">
    <property type="entry name" value="Tscrpt_reg_IclR_C"/>
</dbReference>
<dbReference type="InterPro" id="IPR013658">
    <property type="entry name" value="SGL"/>
</dbReference>
<dbReference type="Pfam" id="PF01614">
    <property type="entry name" value="IclR_C"/>
    <property type="match status" value="1"/>
</dbReference>
<evidence type="ECO:0000256" key="3">
    <source>
        <dbReference type="ARBA" id="ARBA00023163"/>
    </source>
</evidence>
<dbReference type="GO" id="GO:0003700">
    <property type="term" value="F:DNA-binding transcription factor activity"/>
    <property type="evidence" value="ECO:0007669"/>
    <property type="project" value="TreeGrafter"/>
</dbReference>
<dbReference type="InterPro" id="IPR011991">
    <property type="entry name" value="ArsR-like_HTH"/>
</dbReference>
<evidence type="ECO:0000259" key="6">
    <source>
        <dbReference type="PROSITE" id="PS51077"/>
    </source>
</evidence>
<dbReference type="AlphaFoldDB" id="A0A177SDC5"/>
<evidence type="ECO:0000259" key="7">
    <source>
        <dbReference type="PROSITE" id="PS51078"/>
    </source>
</evidence>
<dbReference type="PRINTS" id="PR01790">
    <property type="entry name" value="SMP30FAMILY"/>
</dbReference>
<dbReference type="Proteomes" id="UP000077752">
    <property type="component" value="Unassembled WGS sequence"/>
</dbReference>
<dbReference type="Pfam" id="PF08450">
    <property type="entry name" value="SGL"/>
    <property type="match status" value="1"/>
</dbReference>
<gene>
    <name evidence="8" type="ORF">AYO28_03675</name>
</gene>
<name>A0A177SDC5_PSEPU</name>
<keyword evidence="1" id="KW-0805">Transcription regulation</keyword>
<accession>A0A177SDC5</accession>
<proteinExistence type="predicted"/>
<dbReference type="PANTHER" id="PTHR30136">
    <property type="entry name" value="HELIX-TURN-HELIX TRANSCRIPTIONAL REGULATOR, ICLR FAMILY"/>
    <property type="match status" value="1"/>
</dbReference>
<feature type="domain" description="IclR-ED" evidence="7">
    <location>
        <begin position="63"/>
        <end position="253"/>
    </location>
</feature>
<evidence type="ECO:0000256" key="4">
    <source>
        <dbReference type="ARBA" id="ARBA00040379"/>
    </source>
</evidence>
<evidence type="ECO:0000256" key="1">
    <source>
        <dbReference type="ARBA" id="ARBA00023015"/>
    </source>
</evidence>
<evidence type="ECO:0000256" key="2">
    <source>
        <dbReference type="ARBA" id="ARBA00023125"/>
    </source>
</evidence>
<comment type="caution">
    <text evidence="8">The sequence shown here is derived from an EMBL/GenBank/DDBJ whole genome shotgun (WGS) entry which is preliminary data.</text>
</comment>
<dbReference type="Gene3D" id="1.10.10.10">
    <property type="entry name" value="Winged helix-like DNA-binding domain superfamily/Winged helix DNA-binding domain"/>
    <property type="match status" value="1"/>
</dbReference>
<dbReference type="GO" id="GO:0003677">
    <property type="term" value="F:DNA binding"/>
    <property type="evidence" value="ECO:0007669"/>
    <property type="project" value="UniProtKB-KW"/>
</dbReference>
<evidence type="ECO:0000313" key="8">
    <source>
        <dbReference type="EMBL" id="OAI84990.1"/>
    </source>
</evidence>
<evidence type="ECO:0000256" key="5">
    <source>
        <dbReference type="ARBA" id="ARBA00042627"/>
    </source>
</evidence>
<dbReference type="InterPro" id="IPR036390">
    <property type="entry name" value="WH_DNA-bd_sf"/>
</dbReference>
<dbReference type="SMART" id="SM00346">
    <property type="entry name" value="HTH_ICLR"/>
    <property type="match status" value="1"/>
</dbReference>
<dbReference type="SUPFAM" id="SSF46785">
    <property type="entry name" value="Winged helix' DNA-binding domain"/>
    <property type="match status" value="1"/>
</dbReference>
<dbReference type="CDD" id="cd00090">
    <property type="entry name" value="HTH_ARSR"/>
    <property type="match status" value="1"/>
</dbReference>
<dbReference type="GO" id="GO:0045892">
    <property type="term" value="P:negative regulation of DNA-templated transcription"/>
    <property type="evidence" value="ECO:0007669"/>
    <property type="project" value="TreeGrafter"/>
</dbReference>
<dbReference type="PANTHER" id="PTHR30136:SF24">
    <property type="entry name" value="HTH-TYPE TRANSCRIPTIONAL REPRESSOR ALLR"/>
    <property type="match status" value="1"/>
</dbReference>
<organism evidence="8 9">
    <name type="scientific">Pseudomonas putida</name>
    <name type="common">Arthrobacter siderocapsulatus</name>
    <dbReference type="NCBI Taxonomy" id="303"/>
    <lineage>
        <taxon>Bacteria</taxon>
        <taxon>Pseudomonadati</taxon>
        <taxon>Pseudomonadota</taxon>
        <taxon>Gammaproteobacteria</taxon>
        <taxon>Pseudomonadales</taxon>
        <taxon>Pseudomonadaceae</taxon>
        <taxon>Pseudomonas</taxon>
    </lineage>
</organism>
<dbReference type="SUPFAM" id="SSF63829">
    <property type="entry name" value="Calcium-dependent phosphotriesterase"/>
    <property type="match status" value="1"/>
</dbReference>
<dbReference type="InterPro" id="IPR005511">
    <property type="entry name" value="SMP-30"/>
</dbReference>
<dbReference type="PROSITE" id="PS51077">
    <property type="entry name" value="HTH_ICLR"/>
    <property type="match status" value="1"/>
</dbReference>
<dbReference type="InterPro" id="IPR011042">
    <property type="entry name" value="6-blade_b-propeller_TolB-like"/>
</dbReference>
<dbReference type="InterPro" id="IPR050707">
    <property type="entry name" value="HTH_MetabolicPath_Reg"/>
</dbReference>
<dbReference type="RefSeq" id="WP_064304758.1">
    <property type="nucleotide sequence ID" value="NZ_LUCV01000049.1"/>
</dbReference>
<keyword evidence="3" id="KW-0804">Transcription</keyword>
<dbReference type="Pfam" id="PF09339">
    <property type="entry name" value="HTH_IclR"/>
    <property type="match status" value="1"/>
</dbReference>
<keyword evidence="2" id="KW-0238">DNA-binding</keyword>
<dbReference type="InterPro" id="IPR005471">
    <property type="entry name" value="Tscrpt_reg_IclR_N"/>
</dbReference>
<dbReference type="InterPro" id="IPR036388">
    <property type="entry name" value="WH-like_DNA-bd_sf"/>
</dbReference>
<dbReference type="Gene3D" id="3.30.450.40">
    <property type="match status" value="1"/>
</dbReference>
<dbReference type="PROSITE" id="PS51078">
    <property type="entry name" value="ICLR_ED"/>
    <property type="match status" value="1"/>
</dbReference>
<dbReference type="SUPFAM" id="SSF55781">
    <property type="entry name" value="GAF domain-like"/>
    <property type="match status" value="1"/>
</dbReference>
<dbReference type="Gene3D" id="2.120.10.30">
    <property type="entry name" value="TolB, C-terminal domain"/>
    <property type="match status" value="1"/>
</dbReference>
<protein>
    <recommendedName>
        <fullName evidence="4">HTH-type transcriptional repressor AllR</fullName>
    </recommendedName>
    <alternativeName>
        <fullName evidence="5">Negative regulator of allantoin and glyoxylate utilization operons</fullName>
    </alternativeName>
</protein>
<reference evidence="8 9" key="1">
    <citation type="submission" date="2016-03" db="EMBL/GenBank/DDBJ databases">
        <title>Draft Genome Assembly of Pseudomonas putida strain CBF10-2.</title>
        <authorList>
            <person name="Iyer R.S."/>
            <person name="Damania A."/>
        </authorList>
    </citation>
    <scope>NUCLEOTIDE SEQUENCE [LARGE SCALE GENOMIC DNA]</scope>
    <source>
        <strain evidence="8 9">CBF10-2</strain>
    </source>
</reference>
<evidence type="ECO:0000313" key="9">
    <source>
        <dbReference type="Proteomes" id="UP000077752"/>
    </source>
</evidence>
<dbReference type="InterPro" id="IPR029016">
    <property type="entry name" value="GAF-like_dom_sf"/>
</dbReference>